<dbReference type="STRING" id="282676.B6F84_00250"/>
<dbReference type="Proteomes" id="UP000193404">
    <property type="component" value="Chromosome"/>
</dbReference>
<evidence type="ECO:0000256" key="4">
    <source>
        <dbReference type="ARBA" id="ARBA00022840"/>
    </source>
</evidence>
<evidence type="ECO:0000313" key="7">
    <source>
        <dbReference type="Proteomes" id="UP000193404"/>
    </source>
</evidence>
<dbReference type="OrthoDB" id="87732at2157"/>
<dbReference type="GeneID" id="41589302"/>
<dbReference type="SUPFAM" id="SSF52540">
    <property type="entry name" value="P-loop containing nucleoside triphosphate hydrolases"/>
    <property type="match status" value="1"/>
</dbReference>
<dbReference type="PANTHER" id="PTHR42711:SF5">
    <property type="entry name" value="ABC TRANSPORTER ATP-BINDING PROTEIN NATA"/>
    <property type="match status" value="1"/>
</dbReference>
<keyword evidence="7" id="KW-1185">Reference proteome</keyword>
<dbReference type="Gene3D" id="3.40.50.300">
    <property type="entry name" value="P-loop containing nucleotide triphosphate hydrolases"/>
    <property type="match status" value="1"/>
</dbReference>
<dbReference type="InterPro" id="IPR050763">
    <property type="entry name" value="ABC_transporter_ATP-binding"/>
</dbReference>
<reference evidence="6 7" key="1">
    <citation type="submission" date="2017-03" db="EMBL/GenBank/DDBJ databases">
        <title>Sulfur activation and transportation mechanism of thermophilic Archaea Acidianus manzaensis YN-25.</title>
        <authorList>
            <person name="Ma Y."/>
            <person name="Yang Y."/>
            <person name="Xia J."/>
        </authorList>
    </citation>
    <scope>NUCLEOTIDE SEQUENCE [LARGE SCALE GENOMIC DNA]</scope>
    <source>
        <strain evidence="6 7">YN-25</strain>
    </source>
</reference>
<comment type="similarity">
    <text evidence="1">Belongs to the ABC transporter superfamily.</text>
</comment>
<organism evidence="6 7">
    <name type="scientific">Acidianus manzaensis</name>
    <dbReference type="NCBI Taxonomy" id="282676"/>
    <lineage>
        <taxon>Archaea</taxon>
        <taxon>Thermoproteota</taxon>
        <taxon>Thermoprotei</taxon>
        <taxon>Sulfolobales</taxon>
        <taxon>Sulfolobaceae</taxon>
        <taxon>Acidianus</taxon>
    </lineage>
</organism>
<dbReference type="InterPro" id="IPR003439">
    <property type="entry name" value="ABC_transporter-like_ATP-bd"/>
</dbReference>
<evidence type="ECO:0000256" key="2">
    <source>
        <dbReference type="ARBA" id="ARBA00022448"/>
    </source>
</evidence>
<evidence type="ECO:0000256" key="1">
    <source>
        <dbReference type="ARBA" id="ARBA00005417"/>
    </source>
</evidence>
<dbReference type="PANTHER" id="PTHR42711">
    <property type="entry name" value="ABC TRANSPORTER ATP-BINDING PROTEIN"/>
    <property type="match status" value="1"/>
</dbReference>
<dbReference type="GO" id="GO:0016887">
    <property type="term" value="F:ATP hydrolysis activity"/>
    <property type="evidence" value="ECO:0007669"/>
    <property type="project" value="InterPro"/>
</dbReference>
<dbReference type="Pfam" id="PF00005">
    <property type="entry name" value="ABC_tran"/>
    <property type="match status" value="1"/>
</dbReference>
<dbReference type="InterPro" id="IPR003593">
    <property type="entry name" value="AAA+_ATPase"/>
</dbReference>
<dbReference type="GO" id="GO:0005524">
    <property type="term" value="F:ATP binding"/>
    <property type="evidence" value="ECO:0007669"/>
    <property type="project" value="UniProtKB-KW"/>
</dbReference>
<evidence type="ECO:0000313" key="6">
    <source>
        <dbReference type="EMBL" id="ARM74610.1"/>
    </source>
</evidence>
<dbReference type="PROSITE" id="PS50893">
    <property type="entry name" value="ABC_TRANSPORTER_2"/>
    <property type="match status" value="1"/>
</dbReference>
<accession>A0A1W6JWJ9</accession>
<dbReference type="SMART" id="SM00382">
    <property type="entry name" value="AAA"/>
    <property type="match status" value="1"/>
</dbReference>
<name>A0A1W6JWJ9_9CREN</name>
<evidence type="ECO:0000256" key="3">
    <source>
        <dbReference type="ARBA" id="ARBA00022741"/>
    </source>
</evidence>
<dbReference type="AlphaFoldDB" id="A0A1W6JWJ9"/>
<dbReference type="InterPro" id="IPR027417">
    <property type="entry name" value="P-loop_NTPase"/>
</dbReference>
<sequence length="267" mass="30610">MIEAKNVWKSYGKLIANEDVSFRIDEGELVTFLGPNGGGKTTLMRQIYGELKPDKGEIRILGVKPSKALKYMGVVPQEARPLDSVTAEEHVTILGRLKGLPKNEAKKRAIELLEKFKINPKAVVDDLSGGNKRKTLIASVLITDPKIIILDEPTVGLDPESRREVWEYIKEVKKEEKKTIILTTHYLEEAEELSDRVYFLNKKILMEGKVNEIKEKFSEYYEVTNVESGEKYYVKIHEIKDFIAKANFKFEVKLPSLEEIYTKVFEK</sequence>
<evidence type="ECO:0000259" key="5">
    <source>
        <dbReference type="PROSITE" id="PS50893"/>
    </source>
</evidence>
<dbReference type="RefSeq" id="WP_148690356.1">
    <property type="nucleotide sequence ID" value="NZ_CP020477.1"/>
</dbReference>
<proteinExistence type="inferred from homology"/>
<protein>
    <submittedName>
        <fullName evidence="6">MarR family transcriptional regulator</fullName>
    </submittedName>
</protein>
<keyword evidence="4" id="KW-0067">ATP-binding</keyword>
<keyword evidence="2" id="KW-0813">Transport</keyword>
<dbReference type="EMBL" id="CP020477">
    <property type="protein sequence ID" value="ARM74610.1"/>
    <property type="molecule type" value="Genomic_DNA"/>
</dbReference>
<gene>
    <name evidence="6" type="ORF">B6F84_00250</name>
</gene>
<dbReference type="KEGG" id="aman:B6F84_00250"/>
<feature type="domain" description="ABC transporter" evidence="5">
    <location>
        <begin position="2"/>
        <end position="226"/>
    </location>
</feature>
<keyword evidence="3" id="KW-0547">Nucleotide-binding</keyword>